<dbReference type="InterPro" id="IPR001461">
    <property type="entry name" value="Aspartic_peptidase_A1"/>
</dbReference>
<dbReference type="Proteomes" id="UP000007800">
    <property type="component" value="Unassembled WGS sequence"/>
</dbReference>
<gene>
    <name evidence="9" type="ORF">Pmar_PMAR015524</name>
</gene>
<evidence type="ECO:0000256" key="5">
    <source>
        <dbReference type="PIRSR" id="PIRSR601461-1"/>
    </source>
</evidence>
<dbReference type="InterPro" id="IPR033121">
    <property type="entry name" value="PEPTIDASE_A1"/>
</dbReference>
<feature type="active site" evidence="5">
    <location>
        <position position="244"/>
    </location>
</feature>
<organism evidence="10">
    <name type="scientific">Perkinsus marinus (strain ATCC 50983 / TXsc)</name>
    <dbReference type="NCBI Taxonomy" id="423536"/>
    <lineage>
        <taxon>Eukaryota</taxon>
        <taxon>Sar</taxon>
        <taxon>Alveolata</taxon>
        <taxon>Perkinsozoa</taxon>
        <taxon>Perkinsea</taxon>
        <taxon>Perkinsida</taxon>
        <taxon>Perkinsidae</taxon>
        <taxon>Perkinsus</taxon>
    </lineage>
</organism>
<dbReference type="InterPro" id="IPR021109">
    <property type="entry name" value="Peptidase_aspartic_dom_sf"/>
</dbReference>
<dbReference type="PANTHER" id="PTHR47966">
    <property type="entry name" value="BETA-SITE APP-CLEAVING ENZYME, ISOFORM A-RELATED"/>
    <property type="match status" value="1"/>
</dbReference>
<keyword evidence="4 6" id="KW-0378">Hydrolase</keyword>
<feature type="active site" evidence="5">
    <location>
        <position position="58"/>
    </location>
</feature>
<evidence type="ECO:0000256" key="2">
    <source>
        <dbReference type="ARBA" id="ARBA00022670"/>
    </source>
</evidence>
<keyword evidence="7" id="KW-0732">Signal</keyword>
<dbReference type="PANTHER" id="PTHR47966:SF51">
    <property type="entry name" value="BETA-SITE APP-CLEAVING ENZYME, ISOFORM A-RELATED"/>
    <property type="match status" value="1"/>
</dbReference>
<evidence type="ECO:0000256" key="1">
    <source>
        <dbReference type="ARBA" id="ARBA00007447"/>
    </source>
</evidence>
<dbReference type="CDD" id="cd05471">
    <property type="entry name" value="pepsin_like"/>
    <property type="match status" value="1"/>
</dbReference>
<dbReference type="RefSeq" id="XP_002769064.1">
    <property type="nucleotide sequence ID" value="XM_002769018.1"/>
</dbReference>
<dbReference type="Pfam" id="PF00026">
    <property type="entry name" value="Asp"/>
    <property type="match status" value="1"/>
</dbReference>
<keyword evidence="2 6" id="KW-0645">Protease</keyword>
<keyword evidence="3 6" id="KW-0064">Aspartyl protease</keyword>
<evidence type="ECO:0000313" key="9">
    <source>
        <dbReference type="EMBL" id="EER01782.1"/>
    </source>
</evidence>
<evidence type="ECO:0000256" key="7">
    <source>
        <dbReference type="SAM" id="SignalP"/>
    </source>
</evidence>
<dbReference type="InterPro" id="IPR001969">
    <property type="entry name" value="Aspartic_peptidase_AS"/>
</dbReference>
<proteinExistence type="inferred from homology"/>
<dbReference type="Gene3D" id="2.40.70.10">
    <property type="entry name" value="Acid Proteases"/>
    <property type="match status" value="2"/>
</dbReference>
<evidence type="ECO:0000313" key="10">
    <source>
        <dbReference type="Proteomes" id="UP000007800"/>
    </source>
</evidence>
<evidence type="ECO:0000256" key="3">
    <source>
        <dbReference type="ARBA" id="ARBA00022750"/>
    </source>
</evidence>
<dbReference type="PROSITE" id="PS00141">
    <property type="entry name" value="ASP_PROTEASE"/>
    <property type="match status" value="1"/>
</dbReference>
<dbReference type="InParanoid" id="C5LNA3"/>
<dbReference type="GO" id="GO:0006508">
    <property type="term" value="P:proteolysis"/>
    <property type="evidence" value="ECO:0007669"/>
    <property type="project" value="UniProtKB-KW"/>
</dbReference>
<evidence type="ECO:0000259" key="8">
    <source>
        <dbReference type="PROSITE" id="PS51767"/>
    </source>
</evidence>
<accession>C5LNA3</accession>
<dbReference type="InterPro" id="IPR034164">
    <property type="entry name" value="Pepsin-like_dom"/>
</dbReference>
<feature type="chain" id="PRO_5002954950" description="Peptidase A1 domain-containing protein" evidence="7">
    <location>
        <begin position="21"/>
        <end position="364"/>
    </location>
</feature>
<protein>
    <recommendedName>
        <fullName evidence="8">Peptidase A1 domain-containing protein</fullName>
    </recommendedName>
</protein>
<dbReference type="SUPFAM" id="SSF50630">
    <property type="entry name" value="Acid proteases"/>
    <property type="match status" value="1"/>
</dbReference>
<dbReference type="PROSITE" id="PS51767">
    <property type="entry name" value="PEPTIDASE_A1"/>
    <property type="match status" value="1"/>
</dbReference>
<dbReference type="GO" id="GO:0004190">
    <property type="term" value="F:aspartic-type endopeptidase activity"/>
    <property type="evidence" value="ECO:0007669"/>
    <property type="project" value="UniProtKB-KW"/>
</dbReference>
<reference evidence="9 10" key="1">
    <citation type="submission" date="2008-07" db="EMBL/GenBank/DDBJ databases">
        <authorList>
            <person name="El-Sayed N."/>
            <person name="Caler E."/>
            <person name="Inman J."/>
            <person name="Amedeo P."/>
            <person name="Hass B."/>
            <person name="Wortman J."/>
        </authorList>
    </citation>
    <scope>NUCLEOTIDE SEQUENCE [LARGE SCALE GENOMIC DNA]</scope>
    <source>
        <strain evidence="10">ATCC 50983 / TXsc</strain>
    </source>
</reference>
<dbReference type="OrthoDB" id="771136at2759"/>
<dbReference type="PRINTS" id="PR00792">
    <property type="entry name" value="PEPSIN"/>
</dbReference>
<dbReference type="EMBL" id="GG683749">
    <property type="protein sequence ID" value="EER01782.1"/>
    <property type="molecule type" value="Genomic_DNA"/>
</dbReference>
<dbReference type="GeneID" id="9040364"/>
<feature type="signal peptide" evidence="7">
    <location>
        <begin position="1"/>
        <end position="20"/>
    </location>
</feature>
<dbReference type="AlphaFoldDB" id="C5LNA3"/>
<feature type="domain" description="Peptidase A1" evidence="8">
    <location>
        <begin position="42"/>
        <end position="360"/>
    </location>
</feature>
<comment type="similarity">
    <text evidence="1 6">Belongs to the peptidase A1 family.</text>
</comment>
<evidence type="ECO:0000256" key="4">
    <source>
        <dbReference type="ARBA" id="ARBA00022801"/>
    </source>
</evidence>
<keyword evidence="10" id="KW-1185">Reference proteome</keyword>
<sequence>MINTVSSALIVASFLGKCWAEKLIRMSIFVQKEDALTNPGDLMTNLKVDGEDVTVLVDTGSPFTYFVWRHWYESTNPGGCEKIIYKCYECNPAPCHEGPKKHVKFIDGTYVNVFFYSGKVNFGSFTASGIDFGLLAGTNGGASAALGLAPRSPSAKPYVPLINQLLALPKSERPIEKSIFSVYLNAASHPTGELILGGQDKSKYIGSLKYMKVNMVEETVKMSGLGIGDVAKHRIRVSAEGHVDTGCNYIGLPERLKGSVLKLLATVGDKPVKIEENSGVYEVSCGDAKYLPPITFFVKGTGLFPSDVSIEVLPSSYVVQESESSCFLAILFDDMWILGLPTVFGHYYLYDWEKSRIGVAKSNS</sequence>
<dbReference type="OMA" id="NPAPCHE"/>
<name>C5LNA3_PERM5</name>
<evidence type="ECO:0000256" key="6">
    <source>
        <dbReference type="RuleBase" id="RU000454"/>
    </source>
</evidence>